<organism evidence="2 3">
    <name type="scientific">Rhinolophus ferrumequinum</name>
    <name type="common">Greater horseshoe bat</name>
    <dbReference type="NCBI Taxonomy" id="59479"/>
    <lineage>
        <taxon>Eukaryota</taxon>
        <taxon>Metazoa</taxon>
        <taxon>Chordata</taxon>
        <taxon>Craniata</taxon>
        <taxon>Vertebrata</taxon>
        <taxon>Euteleostomi</taxon>
        <taxon>Mammalia</taxon>
        <taxon>Eutheria</taxon>
        <taxon>Laurasiatheria</taxon>
        <taxon>Chiroptera</taxon>
        <taxon>Yinpterochiroptera</taxon>
        <taxon>Rhinolophoidea</taxon>
        <taxon>Rhinolophidae</taxon>
        <taxon>Rhinolophinae</taxon>
        <taxon>Rhinolophus</taxon>
    </lineage>
</organism>
<keyword evidence="1" id="KW-1133">Transmembrane helix</keyword>
<evidence type="ECO:0000313" key="3">
    <source>
        <dbReference type="Proteomes" id="UP000585614"/>
    </source>
</evidence>
<feature type="transmembrane region" description="Helical" evidence="1">
    <location>
        <begin position="7"/>
        <end position="35"/>
    </location>
</feature>
<sequence>MSVASCFIRYFCCPIFSLTSLATGSLWVPVLALLWQSEREVGTPVYSQCFPPINDKDGQVGPSARLSFIMEIIKDPECFHWLMRYAPCTCRANINIRRIATKRTKTPNLLPQMKLYFPCVF</sequence>
<accession>A0A7J7UXG9</accession>
<evidence type="ECO:0000256" key="1">
    <source>
        <dbReference type="SAM" id="Phobius"/>
    </source>
</evidence>
<keyword evidence="1" id="KW-0472">Membrane</keyword>
<dbReference type="Proteomes" id="UP000585614">
    <property type="component" value="Unassembled WGS sequence"/>
</dbReference>
<keyword evidence="1" id="KW-0812">Transmembrane</keyword>
<name>A0A7J7UXG9_RHIFE</name>
<protein>
    <submittedName>
        <fullName evidence="2">Uncharacterized protein</fullName>
    </submittedName>
</protein>
<reference evidence="2 3" key="1">
    <citation type="journal article" date="2020" name="Nature">
        <title>Six reference-quality genomes reveal evolution of bat adaptations.</title>
        <authorList>
            <person name="Jebb D."/>
            <person name="Huang Z."/>
            <person name="Pippel M."/>
            <person name="Hughes G.M."/>
            <person name="Lavrichenko K."/>
            <person name="Devanna P."/>
            <person name="Winkler S."/>
            <person name="Jermiin L.S."/>
            <person name="Skirmuntt E.C."/>
            <person name="Katzourakis A."/>
            <person name="Burkitt-Gray L."/>
            <person name="Ray D.A."/>
            <person name="Sullivan K.A.M."/>
            <person name="Roscito J.G."/>
            <person name="Kirilenko B.M."/>
            <person name="Davalos L.M."/>
            <person name="Corthals A.P."/>
            <person name="Power M.L."/>
            <person name="Jones G."/>
            <person name="Ransome R.D."/>
            <person name="Dechmann D.K.N."/>
            <person name="Locatelli A.G."/>
            <person name="Puechmaille S.J."/>
            <person name="Fedrigo O."/>
            <person name="Jarvis E.D."/>
            <person name="Hiller M."/>
            <person name="Vernes S.C."/>
            <person name="Myers E.W."/>
            <person name="Teeling E.C."/>
        </authorList>
    </citation>
    <scope>NUCLEOTIDE SEQUENCE [LARGE SCALE GENOMIC DNA]</scope>
    <source>
        <strain evidence="2">MRhiFer1</strain>
        <tissue evidence="2">Lung</tissue>
    </source>
</reference>
<dbReference type="AlphaFoldDB" id="A0A7J7UXG9"/>
<dbReference type="EMBL" id="JACAGC010000015">
    <property type="protein sequence ID" value="KAF6317471.1"/>
    <property type="molecule type" value="Genomic_DNA"/>
</dbReference>
<gene>
    <name evidence="2" type="ORF">mRhiFer1_008524</name>
</gene>
<proteinExistence type="predicted"/>
<comment type="caution">
    <text evidence="2">The sequence shown here is derived from an EMBL/GenBank/DDBJ whole genome shotgun (WGS) entry which is preliminary data.</text>
</comment>
<evidence type="ECO:0000313" key="2">
    <source>
        <dbReference type="EMBL" id="KAF6317471.1"/>
    </source>
</evidence>